<dbReference type="InterPro" id="IPR036429">
    <property type="entry name" value="SpoA-like_sf"/>
</dbReference>
<dbReference type="RefSeq" id="WP_120166341.1">
    <property type="nucleotide sequence ID" value="NZ_MCIB01000001.1"/>
</dbReference>
<reference evidence="12 13" key="1">
    <citation type="submission" date="2016-08" db="EMBL/GenBank/DDBJ databases">
        <title>Novel Firmicutes and Novel Genomes.</title>
        <authorList>
            <person name="Poppleton D.I."/>
            <person name="Gribaldo S."/>
        </authorList>
    </citation>
    <scope>NUCLEOTIDE SEQUENCE [LARGE SCALE GENOMIC DNA]</scope>
    <source>
        <strain evidence="12 13">CTT3</strain>
    </source>
</reference>
<dbReference type="PIRSF" id="PIRSF002888">
    <property type="entry name" value="FliM"/>
    <property type="match status" value="1"/>
</dbReference>
<keyword evidence="12" id="KW-0282">Flagellum</keyword>
<dbReference type="GO" id="GO:0050918">
    <property type="term" value="P:positive chemotaxis"/>
    <property type="evidence" value="ECO:0007669"/>
    <property type="project" value="TreeGrafter"/>
</dbReference>
<accession>A0A419TAD3</accession>
<dbReference type="AlphaFoldDB" id="A0A419TAD3"/>
<dbReference type="InterPro" id="IPR001543">
    <property type="entry name" value="FliN-like_C"/>
</dbReference>
<organism evidence="12 13">
    <name type="scientific">Thermohalobacter berrensis</name>
    <dbReference type="NCBI Taxonomy" id="99594"/>
    <lineage>
        <taxon>Bacteria</taxon>
        <taxon>Bacillati</taxon>
        <taxon>Bacillota</taxon>
        <taxon>Tissierellia</taxon>
        <taxon>Tissierellales</taxon>
        <taxon>Thermohalobacteraceae</taxon>
        <taxon>Thermohalobacter</taxon>
    </lineage>
</organism>
<keyword evidence="7" id="KW-0283">Flagellar rotation</keyword>
<dbReference type="GO" id="GO:0071978">
    <property type="term" value="P:bacterial-type flagellum-dependent swarming motility"/>
    <property type="evidence" value="ECO:0007669"/>
    <property type="project" value="TreeGrafter"/>
</dbReference>
<protein>
    <recommendedName>
        <fullName evidence="4 10">Flagellar motor switch protein FliM</fullName>
    </recommendedName>
</protein>
<keyword evidence="8" id="KW-0472">Membrane</keyword>
<evidence type="ECO:0000256" key="3">
    <source>
        <dbReference type="ARBA" id="ARBA00011049"/>
    </source>
</evidence>
<evidence type="ECO:0000256" key="4">
    <source>
        <dbReference type="ARBA" id="ARBA00021898"/>
    </source>
</evidence>
<dbReference type="InterPro" id="IPR001689">
    <property type="entry name" value="Flag_FliM"/>
</dbReference>
<evidence type="ECO:0000259" key="11">
    <source>
        <dbReference type="Pfam" id="PF01052"/>
    </source>
</evidence>
<evidence type="ECO:0000256" key="10">
    <source>
        <dbReference type="NCBIfam" id="TIGR01397"/>
    </source>
</evidence>
<dbReference type="Pfam" id="PF02154">
    <property type="entry name" value="FliM"/>
    <property type="match status" value="1"/>
</dbReference>
<evidence type="ECO:0000313" key="12">
    <source>
        <dbReference type="EMBL" id="RKD34444.1"/>
    </source>
</evidence>
<dbReference type="Gene3D" id="2.30.330.10">
    <property type="entry name" value="SpoA-like"/>
    <property type="match status" value="1"/>
</dbReference>
<dbReference type="GO" id="GO:0009425">
    <property type="term" value="C:bacterial-type flagellum basal body"/>
    <property type="evidence" value="ECO:0007669"/>
    <property type="project" value="UniProtKB-SubCell"/>
</dbReference>
<keyword evidence="12" id="KW-0966">Cell projection</keyword>
<comment type="caution">
    <text evidence="12">The sequence shown here is derived from an EMBL/GenBank/DDBJ whole genome shotgun (WGS) entry which is preliminary data.</text>
</comment>
<keyword evidence="6" id="KW-0145">Chemotaxis</keyword>
<name>A0A419TAD3_9FIRM</name>
<dbReference type="CDD" id="cd17908">
    <property type="entry name" value="FliM"/>
    <property type="match status" value="1"/>
</dbReference>
<evidence type="ECO:0000256" key="6">
    <source>
        <dbReference type="ARBA" id="ARBA00022500"/>
    </source>
</evidence>
<dbReference type="Proteomes" id="UP000284177">
    <property type="component" value="Unassembled WGS sequence"/>
</dbReference>
<sequence>MSEVLSQNEIDALLQALNSGEVDVQEIKEESEERKVKKYDFRNPQKIAKDQLRTLEIIYDNFGRLTQTFLSGYLRSPVNIEILTVDQYAYSEFSNAISNPAFLSIIDFKPLSGQIIMDISTKTAFAMIDRLLGGKGKGITAQRSFTEIELVLLKKIVNRLLNLMAQAWENVIDIRPTLDKVETNPQFAQIISPNETIALVTMNITIEDVEGMINICIPHITIETILDKLSTKLWFSAAQQEVTKDDIKAIENRLKKAKVTLKAEIGAAKLTIGELLDLDIGDVIKLDSKYGDEIKIKLGSNVKYFGTPGKKNNKLAVKISRIKKDGEDIDEQ</sequence>
<dbReference type="NCBIfam" id="TIGR01397">
    <property type="entry name" value="fliM_switch"/>
    <property type="match status" value="1"/>
</dbReference>
<dbReference type="GO" id="GO:0005886">
    <property type="term" value="C:plasma membrane"/>
    <property type="evidence" value="ECO:0007669"/>
    <property type="project" value="UniProtKB-SubCell"/>
</dbReference>
<dbReference type="InterPro" id="IPR028976">
    <property type="entry name" value="CheC-like_sf"/>
</dbReference>
<keyword evidence="12" id="KW-0969">Cilium</keyword>
<evidence type="ECO:0000256" key="5">
    <source>
        <dbReference type="ARBA" id="ARBA00022475"/>
    </source>
</evidence>
<comment type="subcellular location">
    <subcellularLocation>
        <location evidence="1">Bacterial flagellum basal body</location>
    </subcellularLocation>
    <subcellularLocation>
        <location evidence="2">Cell membrane</location>
        <topology evidence="2">Peripheral membrane protein</topology>
    </subcellularLocation>
</comment>
<proteinExistence type="inferred from homology"/>
<dbReference type="PRINTS" id="PR00955">
    <property type="entry name" value="FLGMOTORFLIM"/>
</dbReference>
<dbReference type="GO" id="GO:0003774">
    <property type="term" value="F:cytoskeletal motor activity"/>
    <property type="evidence" value="ECO:0007669"/>
    <property type="project" value="InterPro"/>
</dbReference>
<keyword evidence="13" id="KW-1185">Reference proteome</keyword>
<evidence type="ECO:0000256" key="7">
    <source>
        <dbReference type="ARBA" id="ARBA00022779"/>
    </source>
</evidence>
<keyword evidence="9" id="KW-0975">Bacterial flagellum</keyword>
<dbReference type="SUPFAM" id="SSF103039">
    <property type="entry name" value="CheC-like"/>
    <property type="match status" value="1"/>
</dbReference>
<dbReference type="PANTHER" id="PTHR30034">
    <property type="entry name" value="FLAGELLAR MOTOR SWITCH PROTEIN FLIM"/>
    <property type="match status" value="1"/>
</dbReference>
<keyword evidence="5" id="KW-1003">Cell membrane</keyword>
<comment type="similarity">
    <text evidence="3">Belongs to the FliM family.</text>
</comment>
<evidence type="ECO:0000256" key="9">
    <source>
        <dbReference type="ARBA" id="ARBA00023143"/>
    </source>
</evidence>
<dbReference type="Gene3D" id="3.40.1550.10">
    <property type="entry name" value="CheC-like"/>
    <property type="match status" value="1"/>
</dbReference>
<gene>
    <name evidence="12" type="ORF">BET03_01015</name>
</gene>
<dbReference type="EMBL" id="MCIB01000001">
    <property type="protein sequence ID" value="RKD34444.1"/>
    <property type="molecule type" value="Genomic_DNA"/>
</dbReference>
<dbReference type="OrthoDB" id="9806941at2"/>
<evidence type="ECO:0000256" key="2">
    <source>
        <dbReference type="ARBA" id="ARBA00004202"/>
    </source>
</evidence>
<dbReference type="PANTHER" id="PTHR30034:SF6">
    <property type="entry name" value="YOP PROTEINS TRANSLOCATION PROTEIN Q"/>
    <property type="match status" value="1"/>
</dbReference>
<evidence type="ECO:0000256" key="8">
    <source>
        <dbReference type="ARBA" id="ARBA00023136"/>
    </source>
</evidence>
<dbReference type="Pfam" id="PF01052">
    <property type="entry name" value="FliMN_C"/>
    <property type="match status" value="1"/>
</dbReference>
<dbReference type="SUPFAM" id="SSF101801">
    <property type="entry name" value="Surface presentation of antigens (SPOA)"/>
    <property type="match status" value="1"/>
</dbReference>
<evidence type="ECO:0000256" key="1">
    <source>
        <dbReference type="ARBA" id="ARBA00004117"/>
    </source>
</evidence>
<evidence type="ECO:0000313" key="13">
    <source>
        <dbReference type="Proteomes" id="UP000284177"/>
    </source>
</evidence>
<feature type="domain" description="Flagellar motor switch protein FliN-like C-terminal" evidence="11">
    <location>
        <begin position="253"/>
        <end position="322"/>
    </location>
</feature>